<dbReference type="AlphaFoldDB" id="B7Q1S7"/>
<dbReference type="InParanoid" id="B7Q1S7"/>
<dbReference type="EMBL" id="ABJB010979596">
    <property type="status" value="NOT_ANNOTATED_CDS"/>
    <property type="molecule type" value="Genomic_DNA"/>
</dbReference>
<dbReference type="VEuPathDB" id="VectorBase:ISCI020362"/>
<accession>B7Q1S7</accession>
<dbReference type="EMBL" id="DS839318">
    <property type="protein sequence ID" value="EEC12799.1"/>
    <property type="molecule type" value="Genomic_DNA"/>
</dbReference>
<sequence>MHVGYSRLNPACSADVKIVKKNLDILISVGLGERAKADLNLCKHTCSIMMQLANEIKSAKDPPPRLEPSRDIFVKLKEVLLERTENGEAASDTPTGGHEESVRCPDVVLCRLLACVGHVGLRQLIYLDVDVYTEMKRLREVAKDEKEKSNKRNKRKSFSATGSGMALSGAGVGSKEWQ</sequence>
<dbReference type="EnsemblMetazoa" id="ISCW020362-RA">
    <property type="protein sequence ID" value="ISCW020362-PA"/>
    <property type="gene ID" value="ISCW020362"/>
</dbReference>
<dbReference type="EMBL" id="ABJB011126569">
    <property type="status" value="NOT_ANNOTATED_CDS"/>
    <property type="molecule type" value="Genomic_DNA"/>
</dbReference>
<keyword evidence="5" id="KW-1267">Proteomics identification</keyword>
<feature type="region of interest" description="Disordered" evidence="1">
    <location>
        <begin position="142"/>
        <end position="178"/>
    </location>
</feature>
<evidence type="ECO:0000313" key="2">
    <source>
        <dbReference type="EMBL" id="EEC12799.1"/>
    </source>
</evidence>
<evidence type="ECO:0000313" key="3">
    <source>
        <dbReference type="EnsemblMetazoa" id="ISCW020362-PA"/>
    </source>
</evidence>
<reference evidence="3" key="2">
    <citation type="submission" date="2020-05" db="UniProtKB">
        <authorList>
            <consortium name="EnsemblMetazoa"/>
        </authorList>
    </citation>
    <scope>IDENTIFICATION</scope>
    <source>
        <strain evidence="3">wikel</strain>
    </source>
</reference>
<organism>
    <name type="scientific">Ixodes scapularis</name>
    <name type="common">Black-legged tick</name>
    <name type="synonym">Deer tick</name>
    <dbReference type="NCBI Taxonomy" id="6945"/>
    <lineage>
        <taxon>Eukaryota</taxon>
        <taxon>Metazoa</taxon>
        <taxon>Ecdysozoa</taxon>
        <taxon>Arthropoda</taxon>
        <taxon>Chelicerata</taxon>
        <taxon>Arachnida</taxon>
        <taxon>Acari</taxon>
        <taxon>Parasitiformes</taxon>
        <taxon>Ixodida</taxon>
        <taxon>Ixodoidea</taxon>
        <taxon>Ixodidae</taxon>
        <taxon>Ixodinae</taxon>
        <taxon>Ixodes</taxon>
    </lineage>
</organism>
<evidence type="ECO:0000313" key="4">
    <source>
        <dbReference type="Proteomes" id="UP000001555"/>
    </source>
</evidence>
<dbReference type="VEuPathDB" id="VectorBase:ISCW020362"/>
<dbReference type="VEuPathDB" id="VectorBase:ISCP_020368"/>
<dbReference type="PaxDb" id="6945-B7Q1S7"/>
<proteinExistence type="evidence at protein level"/>
<evidence type="ECO:0000256" key="1">
    <source>
        <dbReference type="SAM" id="MobiDB-lite"/>
    </source>
</evidence>
<protein>
    <submittedName>
        <fullName evidence="2 3">Uncharacterized protein</fullName>
    </submittedName>
</protein>
<dbReference type="HOGENOM" id="CLU_1512276_0_0_1"/>
<evidence type="ECO:0007829" key="5">
    <source>
        <dbReference type="PeptideAtlas" id="B7Q1S7"/>
    </source>
</evidence>
<gene>
    <name evidence="2" type="ORF">IscW_ISCW020362</name>
</gene>
<dbReference type="Proteomes" id="UP000001555">
    <property type="component" value="Unassembled WGS sequence"/>
</dbReference>
<keyword evidence="4" id="KW-1185">Reference proteome</keyword>
<name>B7Q1S7_IXOSC</name>
<dbReference type="STRING" id="6945.B7Q1S7"/>
<dbReference type="OrthoDB" id="6508692at2759"/>
<reference evidence="2 4" key="1">
    <citation type="submission" date="2008-03" db="EMBL/GenBank/DDBJ databases">
        <title>Annotation of Ixodes scapularis.</title>
        <authorList>
            <consortium name="Ixodes scapularis Genome Project Consortium"/>
            <person name="Caler E."/>
            <person name="Hannick L.I."/>
            <person name="Bidwell S."/>
            <person name="Joardar V."/>
            <person name="Thiagarajan M."/>
            <person name="Amedeo P."/>
            <person name="Galinsky K.J."/>
            <person name="Schobel S."/>
            <person name="Inman J."/>
            <person name="Hostetler J."/>
            <person name="Miller J."/>
            <person name="Hammond M."/>
            <person name="Megy K."/>
            <person name="Lawson D."/>
            <person name="Kodira C."/>
            <person name="Sutton G."/>
            <person name="Meyer J."/>
            <person name="Hill C.A."/>
            <person name="Birren B."/>
            <person name="Nene V."/>
            <person name="Collins F."/>
            <person name="Alarcon-Chaidez F."/>
            <person name="Wikel S."/>
            <person name="Strausberg R."/>
        </authorList>
    </citation>
    <scope>NUCLEOTIDE SEQUENCE [LARGE SCALE GENOMIC DNA]</scope>
    <source>
        <strain evidence="4">Wikel</strain>
        <strain evidence="2">Wikel colony</strain>
    </source>
</reference>